<gene>
    <name evidence="4" type="ORF">BMMGA3_07925</name>
</gene>
<dbReference type="eggNOG" id="COG0789">
    <property type="taxonomic scope" value="Bacteria"/>
</dbReference>
<evidence type="ECO:0000256" key="2">
    <source>
        <dbReference type="SAM" id="Coils"/>
    </source>
</evidence>
<name>I3E898_BACMM</name>
<dbReference type="OrthoDB" id="9791488at2"/>
<keyword evidence="5" id="KW-1185">Reference proteome</keyword>
<accession>I3E898</accession>
<dbReference type="SUPFAM" id="SSF46955">
    <property type="entry name" value="Putative DNA-binding domain"/>
    <property type="match status" value="1"/>
</dbReference>
<dbReference type="EMBL" id="CP007739">
    <property type="protein sequence ID" value="AIE59993.1"/>
    <property type="molecule type" value="Genomic_DNA"/>
</dbReference>
<feature type="domain" description="HTH merR-type" evidence="3">
    <location>
        <begin position="4"/>
        <end position="74"/>
    </location>
</feature>
<dbReference type="STRING" id="796606.BMMGA3_07925"/>
<dbReference type="HOGENOM" id="CLU_060077_2_1_9"/>
<dbReference type="AlphaFoldDB" id="I3E898"/>
<evidence type="ECO:0000313" key="4">
    <source>
        <dbReference type="EMBL" id="AIE59993.1"/>
    </source>
</evidence>
<dbReference type="GO" id="GO:0003700">
    <property type="term" value="F:DNA-binding transcription factor activity"/>
    <property type="evidence" value="ECO:0007669"/>
    <property type="project" value="InterPro"/>
</dbReference>
<reference evidence="4 5" key="1">
    <citation type="journal article" date="2015" name="BMC Genomics">
        <title>Transcriptome analysis of thermophilic methylotrophic Bacillus methanolicus MGA3 using RNA-sequencing provides detailed insights into its previously uncharted transcriptional landscape.</title>
        <authorList>
            <person name="Irla M."/>
            <person name="Neshat A."/>
            <person name="Brautaset T."/>
            <person name="Ruckert C."/>
            <person name="Kalinowski J."/>
            <person name="Wendisch V.F."/>
        </authorList>
    </citation>
    <scope>NUCLEOTIDE SEQUENCE [LARGE SCALE GENOMIC DNA]</scope>
    <source>
        <strain evidence="5">MGA3 / ATCC 53907</strain>
    </source>
</reference>
<organism evidence="4 5">
    <name type="scientific">Bacillus methanolicus (strain MGA3 / ATCC 53907)</name>
    <dbReference type="NCBI Taxonomy" id="796606"/>
    <lineage>
        <taxon>Bacteria</taxon>
        <taxon>Bacillati</taxon>
        <taxon>Bacillota</taxon>
        <taxon>Bacilli</taxon>
        <taxon>Bacillales</taxon>
        <taxon>Bacillaceae</taxon>
        <taxon>Bacillus</taxon>
    </lineage>
</organism>
<sequence length="147" mass="17335">MDGHLKIDDVAKQSGLSKRTIRYYEEIGLLPSPPRSKGGTRLYTQEHVEFLKKITITKEVLGFSLQELQRFISLQNAFESQRVDYRQVVDPRERKEKLIEIIEILDDQLEIIEEKIRKILSVQTELVSLRERARARIEKIDEELSKR</sequence>
<dbReference type="SMART" id="SM00422">
    <property type="entry name" value="HTH_MERR"/>
    <property type="match status" value="1"/>
</dbReference>
<dbReference type="GO" id="GO:0003677">
    <property type="term" value="F:DNA binding"/>
    <property type="evidence" value="ECO:0007669"/>
    <property type="project" value="UniProtKB-KW"/>
</dbReference>
<proteinExistence type="predicted"/>
<dbReference type="PANTHER" id="PTHR30204">
    <property type="entry name" value="REDOX-CYCLING DRUG-SENSING TRANSCRIPTIONAL ACTIVATOR SOXR"/>
    <property type="match status" value="1"/>
</dbReference>
<dbReference type="InterPro" id="IPR047057">
    <property type="entry name" value="MerR_fam"/>
</dbReference>
<dbReference type="PANTHER" id="PTHR30204:SF58">
    <property type="entry name" value="HTH-TYPE TRANSCRIPTIONAL REGULATOR YFMP"/>
    <property type="match status" value="1"/>
</dbReference>
<keyword evidence="2" id="KW-0175">Coiled coil</keyword>
<keyword evidence="1" id="KW-0238">DNA-binding</keyword>
<dbReference type="KEGG" id="bmet:BMMGA3_07925"/>
<dbReference type="RefSeq" id="WP_004433928.1">
    <property type="nucleotide sequence ID" value="NZ_ADWW01000002.1"/>
</dbReference>
<dbReference type="Proteomes" id="UP000027602">
    <property type="component" value="Chromosome"/>
</dbReference>
<evidence type="ECO:0000259" key="3">
    <source>
        <dbReference type="PROSITE" id="PS50937"/>
    </source>
</evidence>
<dbReference type="PROSITE" id="PS50937">
    <property type="entry name" value="HTH_MERR_2"/>
    <property type="match status" value="1"/>
</dbReference>
<dbReference type="Pfam" id="PF13411">
    <property type="entry name" value="MerR_1"/>
    <property type="match status" value="1"/>
</dbReference>
<dbReference type="InterPro" id="IPR009061">
    <property type="entry name" value="DNA-bd_dom_put_sf"/>
</dbReference>
<protein>
    <submittedName>
        <fullName evidence="4">HTH-type transcriptional regulator YfmP</fullName>
    </submittedName>
</protein>
<dbReference type="Gene3D" id="1.10.1660.10">
    <property type="match status" value="1"/>
</dbReference>
<dbReference type="InterPro" id="IPR000551">
    <property type="entry name" value="MerR-type_HTH_dom"/>
</dbReference>
<evidence type="ECO:0000256" key="1">
    <source>
        <dbReference type="ARBA" id="ARBA00023125"/>
    </source>
</evidence>
<feature type="coiled-coil region" evidence="2">
    <location>
        <begin position="95"/>
        <end position="132"/>
    </location>
</feature>
<evidence type="ECO:0000313" key="5">
    <source>
        <dbReference type="Proteomes" id="UP000027602"/>
    </source>
</evidence>